<organism evidence="2 3">
    <name type="scientific">Paenibacillus sepulcri</name>
    <dbReference type="NCBI Taxonomy" id="359917"/>
    <lineage>
        <taxon>Bacteria</taxon>
        <taxon>Bacillati</taxon>
        <taxon>Bacillota</taxon>
        <taxon>Bacilli</taxon>
        <taxon>Bacillales</taxon>
        <taxon>Paenibacillaceae</taxon>
        <taxon>Paenibacillus</taxon>
    </lineage>
</organism>
<gene>
    <name evidence="2" type="ORF">K0U00_48990</name>
</gene>
<comment type="caution">
    <text evidence="2">The sequence shown here is derived from an EMBL/GenBank/DDBJ whole genome shotgun (WGS) entry which is preliminary data.</text>
</comment>
<accession>A0ABS7CM81</accession>
<feature type="transmembrane region" description="Helical" evidence="1">
    <location>
        <begin position="36"/>
        <end position="58"/>
    </location>
</feature>
<dbReference type="EMBL" id="JAHZIK010003495">
    <property type="protein sequence ID" value="MBW7462015.1"/>
    <property type="molecule type" value="Genomic_DNA"/>
</dbReference>
<name>A0ABS7CM81_9BACL</name>
<evidence type="ECO:0000313" key="3">
    <source>
        <dbReference type="Proteomes" id="UP001519887"/>
    </source>
</evidence>
<keyword evidence="3" id="KW-1185">Reference proteome</keyword>
<feature type="non-terminal residue" evidence="2">
    <location>
        <position position="66"/>
    </location>
</feature>
<feature type="transmembrane region" description="Helical" evidence="1">
    <location>
        <begin position="6"/>
        <end position="24"/>
    </location>
</feature>
<keyword evidence="1" id="KW-0472">Membrane</keyword>
<sequence>MQKSWSGTGWSLILVLTAIILFRIPLARWRIPIISFGFFMIMISILSGAGNTAGGGWWNTDAFLVS</sequence>
<evidence type="ECO:0000256" key="1">
    <source>
        <dbReference type="SAM" id="Phobius"/>
    </source>
</evidence>
<dbReference type="Proteomes" id="UP001519887">
    <property type="component" value="Unassembled WGS sequence"/>
</dbReference>
<keyword evidence="1" id="KW-1133">Transmembrane helix</keyword>
<keyword evidence="1" id="KW-0812">Transmembrane</keyword>
<proteinExistence type="predicted"/>
<evidence type="ECO:0000313" key="2">
    <source>
        <dbReference type="EMBL" id="MBW7462015.1"/>
    </source>
</evidence>
<reference evidence="2 3" key="1">
    <citation type="submission" date="2021-07" db="EMBL/GenBank/DDBJ databases">
        <title>Paenibacillus radiodurans sp. nov., isolated from the southeastern edge of Tengger Desert.</title>
        <authorList>
            <person name="Zhang G."/>
        </authorList>
    </citation>
    <scope>NUCLEOTIDE SEQUENCE [LARGE SCALE GENOMIC DNA]</scope>
    <source>
        <strain evidence="2 3">CCM 7311</strain>
    </source>
</reference>
<protein>
    <submittedName>
        <fullName evidence="2">Uncharacterized protein</fullName>
    </submittedName>
</protein>